<dbReference type="Pfam" id="PF14016">
    <property type="entry name" value="DUF4232"/>
    <property type="match status" value="1"/>
</dbReference>
<dbReference type="InterPro" id="IPR025326">
    <property type="entry name" value="DUF4232"/>
</dbReference>
<keyword evidence="5" id="KW-1185">Reference proteome</keyword>
<feature type="domain" description="DUF4232" evidence="3">
    <location>
        <begin position="107"/>
        <end position="235"/>
    </location>
</feature>
<comment type="caution">
    <text evidence="4">The sequence shown here is derived from an EMBL/GenBank/DDBJ whole genome shotgun (WGS) entry which is preliminary data.</text>
</comment>
<feature type="compositionally biased region" description="Gly residues" evidence="1">
    <location>
        <begin position="78"/>
        <end position="102"/>
    </location>
</feature>
<organism evidence="4 5">
    <name type="scientific">Streptomyces andamanensis</name>
    <dbReference type="NCBI Taxonomy" id="1565035"/>
    <lineage>
        <taxon>Bacteria</taxon>
        <taxon>Bacillati</taxon>
        <taxon>Actinomycetota</taxon>
        <taxon>Actinomycetes</taxon>
        <taxon>Kitasatosporales</taxon>
        <taxon>Streptomycetaceae</taxon>
        <taxon>Streptomyces</taxon>
    </lineage>
</organism>
<gene>
    <name evidence="4" type="ORF">ACFPC0_00585</name>
</gene>
<evidence type="ECO:0000313" key="4">
    <source>
        <dbReference type="EMBL" id="MFC4326347.1"/>
    </source>
</evidence>
<feature type="signal peptide" evidence="2">
    <location>
        <begin position="1"/>
        <end position="24"/>
    </location>
</feature>
<name>A0ABV8T729_9ACTN</name>
<feature type="compositionally biased region" description="Low complexity" evidence="1">
    <location>
        <begin position="36"/>
        <end position="77"/>
    </location>
</feature>
<protein>
    <submittedName>
        <fullName evidence="4">DUF4232 domain-containing protein</fullName>
    </submittedName>
</protein>
<reference evidence="5" key="1">
    <citation type="journal article" date="2019" name="Int. J. Syst. Evol. Microbiol.">
        <title>The Global Catalogue of Microorganisms (GCM) 10K type strain sequencing project: providing services to taxonomists for standard genome sequencing and annotation.</title>
        <authorList>
            <consortium name="The Broad Institute Genomics Platform"/>
            <consortium name="The Broad Institute Genome Sequencing Center for Infectious Disease"/>
            <person name="Wu L."/>
            <person name="Ma J."/>
        </authorList>
    </citation>
    <scope>NUCLEOTIDE SEQUENCE [LARGE SCALE GENOMIC DNA]</scope>
    <source>
        <strain evidence="5">PCU 347</strain>
    </source>
</reference>
<proteinExistence type="predicted"/>
<sequence>MRVHKATKVTYAALVVAASLSLTACQSDDDGGTGQSAPSSAATVPSADGGTQESSGSGSGESSSSGKTSGGQNAASGTGSGQSGSTSGTGGTGGSSGSGAAGGLSKCRTSDLTITASDATVGGDPDLTVAVQFKNRSGRDCTLSGYAGVDLKTNYDPVSAKRSGEKAGTSVLKAGKSTYFGIHYPANKTGGTGVRILGLLVTPPDETRTVALAWPGAPSLAVTESGGDPITVGPIGSAGQGE</sequence>
<keyword evidence="2" id="KW-0732">Signal</keyword>
<feature type="chain" id="PRO_5045102147" evidence="2">
    <location>
        <begin position="25"/>
        <end position="242"/>
    </location>
</feature>
<evidence type="ECO:0000313" key="5">
    <source>
        <dbReference type="Proteomes" id="UP001595824"/>
    </source>
</evidence>
<dbReference type="EMBL" id="JBHSDP010000002">
    <property type="protein sequence ID" value="MFC4326347.1"/>
    <property type="molecule type" value="Genomic_DNA"/>
</dbReference>
<dbReference type="Proteomes" id="UP001595824">
    <property type="component" value="Unassembled WGS sequence"/>
</dbReference>
<evidence type="ECO:0000256" key="2">
    <source>
        <dbReference type="SAM" id="SignalP"/>
    </source>
</evidence>
<evidence type="ECO:0000259" key="3">
    <source>
        <dbReference type="Pfam" id="PF14016"/>
    </source>
</evidence>
<dbReference type="PROSITE" id="PS51257">
    <property type="entry name" value="PROKAR_LIPOPROTEIN"/>
    <property type="match status" value="1"/>
</dbReference>
<evidence type="ECO:0000256" key="1">
    <source>
        <dbReference type="SAM" id="MobiDB-lite"/>
    </source>
</evidence>
<accession>A0ABV8T729</accession>
<feature type="region of interest" description="Disordered" evidence="1">
    <location>
        <begin position="27"/>
        <end position="102"/>
    </location>
</feature>
<dbReference type="RefSeq" id="WP_381736421.1">
    <property type="nucleotide sequence ID" value="NZ_JBHSDP010000002.1"/>
</dbReference>